<feature type="active site" evidence="6">
    <location>
        <position position="138"/>
    </location>
</feature>
<reference evidence="10 11" key="1">
    <citation type="submission" date="2019-10" db="EMBL/GenBank/DDBJ databases">
        <authorList>
            <person name="Palmer J.M."/>
        </authorList>
    </citation>
    <scope>NUCLEOTIDE SEQUENCE [LARGE SCALE GENOMIC DNA]</scope>
    <source>
        <strain evidence="10 11">TWF694</strain>
    </source>
</reference>
<comment type="caution">
    <text evidence="10">The sequence shown here is derived from an EMBL/GenBank/DDBJ whole genome shotgun (WGS) entry which is preliminary data.</text>
</comment>
<organism evidence="10 11">
    <name type="scientific">Orbilia ellipsospora</name>
    <dbReference type="NCBI Taxonomy" id="2528407"/>
    <lineage>
        <taxon>Eukaryota</taxon>
        <taxon>Fungi</taxon>
        <taxon>Dikarya</taxon>
        <taxon>Ascomycota</taxon>
        <taxon>Pezizomycotina</taxon>
        <taxon>Orbiliomycetes</taxon>
        <taxon>Orbiliales</taxon>
        <taxon>Orbiliaceae</taxon>
        <taxon>Orbilia</taxon>
    </lineage>
</organism>
<sequence>MCRLASRESNEHQSHRSLIKRNATSQWPQGFVFRWQLSGTIRGFSRSSMETTIARALQKWTPHTTYRFQKASGRDANIQIIVDGPKSRNTEHSGGALAYAFLGPQGSRKRPYNEIYYNDTRTGPRWTTIMLHNTFVHEFGHVLGLDHVNVRGAMMYESLEEDGREIGLTQADINAWRNFSRATSRSGRELLITSPMRSATSNDTEVDKKSKIIKDFWVPPANASTTL</sequence>
<dbReference type="InterPro" id="IPR006026">
    <property type="entry name" value="Peptidase_Metallo"/>
</dbReference>
<feature type="region of interest" description="Disordered" evidence="8">
    <location>
        <begin position="1"/>
        <end position="21"/>
    </location>
</feature>
<dbReference type="GO" id="GO:0008270">
    <property type="term" value="F:zinc ion binding"/>
    <property type="evidence" value="ECO:0007669"/>
    <property type="project" value="InterPro"/>
</dbReference>
<feature type="compositionally biased region" description="Basic and acidic residues" evidence="8">
    <location>
        <begin position="1"/>
        <end position="14"/>
    </location>
</feature>
<dbReference type="GO" id="GO:0031012">
    <property type="term" value="C:extracellular matrix"/>
    <property type="evidence" value="ECO:0007669"/>
    <property type="project" value="InterPro"/>
</dbReference>
<accession>A0AAV9XR93</accession>
<dbReference type="GO" id="GO:0004222">
    <property type="term" value="F:metalloendopeptidase activity"/>
    <property type="evidence" value="ECO:0007669"/>
    <property type="project" value="InterPro"/>
</dbReference>
<evidence type="ECO:0000256" key="4">
    <source>
        <dbReference type="ARBA" id="ARBA00022833"/>
    </source>
</evidence>
<evidence type="ECO:0000259" key="9">
    <source>
        <dbReference type="SMART" id="SM00235"/>
    </source>
</evidence>
<keyword evidence="1" id="KW-0645">Protease</keyword>
<evidence type="ECO:0000256" key="2">
    <source>
        <dbReference type="ARBA" id="ARBA00022723"/>
    </source>
</evidence>
<dbReference type="Gene3D" id="3.40.390.10">
    <property type="entry name" value="Collagenase (Catalytic Domain)"/>
    <property type="match status" value="1"/>
</dbReference>
<evidence type="ECO:0000256" key="3">
    <source>
        <dbReference type="ARBA" id="ARBA00022801"/>
    </source>
</evidence>
<dbReference type="PANTHER" id="PTHR10201:SF323">
    <property type="entry name" value="MATRIX METALLOPROTEINASE-21"/>
    <property type="match status" value="1"/>
</dbReference>
<evidence type="ECO:0000256" key="1">
    <source>
        <dbReference type="ARBA" id="ARBA00022670"/>
    </source>
</evidence>
<feature type="binding site" evidence="7">
    <location>
        <position position="147"/>
    </location>
    <ligand>
        <name>Zn(2+)</name>
        <dbReference type="ChEBI" id="CHEBI:29105"/>
        <label>2</label>
        <note>catalytic</note>
    </ligand>
</feature>
<proteinExistence type="predicted"/>
<dbReference type="InterPro" id="IPR024079">
    <property type="entry name" value="MetalloPept_cat_dom_sf"/>
</dbReference>
<dbReference type="AlphaFoldDB" id="A0AAV9XR93"/>
<dbReference type="PRINTS" id="PR00138">
    <property type="entry name" value="MATRIXIN"/>
</dbReference>
<protein>
    <recommendedName>
        <fullName evidence="9">Peptidase metallopeptidase domain-containing protein</fullName>
    </recommendedName>
</protein>
<feature type="domain" description="Peptidase metallopeptidase" evidence="9">
    <location>
        <begin position="23"/>
        <end position="181"/>
    </location>
</feature>
<feature type="binding site" evidence="7">
    <location>
        <position position="155"/>
    </location>
    <ligand>
        <name>Zn(2+)</name>
        <dbReference type="ChEBI" id="CHEBI:29105"/>
        <label>2</label>
        <note>catalytic</note>
    </ligand>
</feature>
<keyword evidence="2 7" id="KW-0479">Metal-binding</keyword>
<keyword evidence="4 7" id="KW-0862">Zinc</keyword>
<evidence type="ECO:0000256" key="6">
    <source>
        <dbReference type="PIRSR" id="PIRSR621190-1"/>
    </source>
</evidence>
<gene>
    <name evidence="10" type="ORF">TWF694_001233</name>
</gene>
<evidence type="ECO:0000256" key="7">
    <source>
        <dbReference type="PIRSR" id="PIRSR621190-2"/>
    </source>
</evidence>
<dbReference type="InterPro" id="IPR001818">
    <property type="entry name" value="Pept_M10_metallopeptidase"/>
</dbReference>
<keyword evidence="11" id="KW-1185">Reference proteome</keyword>
<keyword evidence="5" id="KW-0482">Metalloprotease</keyword>
<evidence type="ECO:0000313" key="11">
    <source>
        <dbReference type="Proteomes" id="UP001365542"/>
    </source>
</evidence>
<comment type="cofactor">
    <cofactor evidence="7">
        <name>Zn(2+)</name>
        <dbReference type="ChEBI" id="CHEBI:29105"/>
    </cofactor>
    <text evidence="7">Binds 2 Zn(2+) ions per subunit.</text>
</comment>
<dbReference type="Pfam" id="PF00413">
    <property type="entry name" value="Peptidase_M10"/>
    <property type="match status" value="1"/>
</dbReference>
<keyword evidence="3" id="KW-0378">Hydrolase</keyword>
<dbReference type="GO" id="GO:0006508">
    <property type="term" value="P:proteolysis"/>
    <property type="evidence" value="ECO:0007669"/>
    <property type="project" value="UniProtKB-KW"/>
</dbReference>
<evidence type="ECO:0000256" key="5">
    <source>
        <dbReference type="ARBA" id="ARBA00023049"/>
    </source>
</evidence>
<dbReference type="SUPFAM" id="SSF55486">
    <property type="entry name" value="Metalloproteases ('zincins'), catalytic domain"/>
    <property type="match status" value="1"/>
</dbReference>
<feature type="binding site" evidence="7">
    <location>
        <position position="137"/>
    </location>
    <ligand>
        <name>Zn(2+)</name>
        <dbReference type="ChEBI" id="CHEBI:29105"/>
        <label>2</label>
        <note>catalytic</note>
    </ligand>
</feature>
<name>A0AAV9XR93_9PEZI</name>
<evidence type="ECO:0000256" key="8">
    <source>
        <dbReference type="SAM" id="MobiDB-lite"/>
    </source>
</evidence>
<evidence type="ECO:0000313" key="10">
    <source>
        <dbReference type="EMBL" id="KAK6544543.1"/>
    </source>
</evidence>
<dbReference type="EMBL" id="JAVHJO010000001">
    <property type="protein sequence ID" value="KAK6544543.1"/>
    <property type="molecule type" value="Genomic_DNA"/>
</dbReference>
<dbReference type="SMART" id="SM00235">
    <property type="entry name" value="ZnMc"/>
    <property type="match status" value="1"/>
</dbReference>
<dbReference type="Proteomes" id="UP001365542">
    <property type="component" value="Unassembled WGS sequence"/>
</dbReference>
<dbReference type="PANTHER" id="PTHR10201">
    <property type="entry name" value="MATRIX METALLOPROTEINASE"/>
    <property type="match status" value="1"/>
</dbReference>
<feature type="binding site" evidence="7">
    <location>
        <position position="141"/>
    </location>
    <ligand>
        <name>Zn(2+)</name>
        <dbReference type="ChEBI" id="CHEBI:29105"/>
        <label>2</label>
        <note>catalytic</note>
    </ligand>
</feature>
<dbReference type="InterPro" id="IPR021190">
    <property type="entry name" value="Pept_M10A"/>
</dbReference>